<keyword evidence="2" id="KW-1185">Reference proteome</keyword>
<dbReference type="STRING" id="1313296.SAMN05661091_1798"/>
<dbReference type="EMBL" id="LT840184">
    <property type="protein sequence ID" value="SMF80076.1"/>
    <property type="molecule type" value="Genomic_DNA"/>
</dbReference>
<dbReference type="RefSeq" id="WP_208918672.1">
    <property type="nucleotide sequence ID" value="NZ_LT840184.1"/>
</dbReference>
<sequence length="229" mass="26621">MLDWLEEITSEDYETDITETNITSEDRDFRIVKINENMESDRMTVLGQVSVSGPILLDSVNSVTQIYGRDETARALTWEEVVPHFNEVKLVVIKDEIETIMLKKVKECSSAIFKSMKERNELSPLIYDFYRSKDRNFLGPHKMSRTIKHFSVHIHKLEPIHLEETATLQQVIEHSYFFRKKVLMLSPTGWVLEDELRYSVTLRFLASFCSKLKLLVDADDMKVVGVDAI</sequence>
<proteinExistence type="predicted"/>
<name>A0A1X7H726_9BACL</name>
<organism evidence="1 2">
    <name type="scientific">Paenibacillus uliginis N3/975</name>
    <dbReference type="NCBI Taxonomy" id="1313296"/>
    <lineage>
        <taxon>Bacteria</taxon>
        <taxon>Bacillati</taxon>
        <taxon>Bacillota</taxon>
        <taxon>Bacilli</taxon>
        <taxon>Bacillales</taxon>
        <taxon>Paenibacillaceae</taxon>
        <taxon>Paenibacillus</taxon>
    </lineage>
</organism>
<evidence type="ECO:0000313" key="2">
    <source>
        <dbReference type="Proteomes" id="UP000192940"/>
    </source>
</evidence>
<evidence type="ECO:0000313" key="1">
    <source>
        <dbReference type="EMBL" id="SMF80076.1"/>
    </source>
</evidence>
<gene>
    <name evidence="1" type="ORF">SAMN05661091_1798</name>
</gene>
<dbReference type="AlphaFoldDB" id="A0A1X7H726"/>
<protein>
    <submittedName>
        <fullName evidence="1">Uncharacterized protein</fullName>
    </submittedName>
</protein>
<accession>A0A1X7H726</accession>
<dbReference type="Proteomes" id="UP000192940">
    <property type="component" value="Chromosome I"/>
</dbReference>
<reference evidence="1 2" key="1">
    <citation type="submission" date="2017-04" db="EMBL/GenBank/DDBJ databases">
        <authorList>
            <person name="Afonso C.L."/>
            <person name="Miller P.J."/>
            <person name="Scott M.A."/>
            <person name="Spackman E."/>
            <person name="Goraichik I."/>
            <person name="Dimitrov K.M."/>
            <person name="Suarez D.L."/>
            <person name="Swayne D.E."/>
        </authorList>
    </citation>
    <scope>NUCLEOTIDE SEQUENCE [LARGE SCALE GENOMIC DNA]</scope>
    <source>
        <strain evidence="1 2">N3/975</strain>
    </source>
</reference>